<dbReference type="GO" id="GO:0004803">
    <property type="term" value="F:transposase activity"/>
    <property type="evidence" value="ECO:0007669"/>
    <property type="project" value="InterPro"/>
</dbReference>
<dbReference type="Proteomes" id="UP001139103">
    <property type="component" value="Unassembled WGS sequence"/>
</dbReference>
<comment type="caution">
    <text evidence="2">The sequence shown here is derived from an EMBL/GenBank/DDBJ whole genome shotgun (WGS) entry which is preliminary data.</text>
</comment>
<reference evidence="2" key="1">
    <citation type="submission" date="2021-11" db="EMBL/GenBank/DDBJ databases">
        <title>Genome sequence.</title>
        <authorList>
            <person name="Sun Q."/>
        </authorList>
    </citation>
    <scope>NUCLEOTIDE SEQUENCE</scope>
    <source>
        <strain evidence="2">JC732</strain>
    </source>
</reference>
<dbReference type="RefSeq" id="WP_230225160.1">
    <property type="nucleotide sequence ID" value="NZ_JAJKFT010000010.1"/>
</dbReference>
<protein>
    <submittedName>
        <fullName evidence="2">Transposase</fullName>
    </submittedName>
</protein>
<name>A0A9X1MQG9_9BACT</name>
<keyword evidence="3" id="KW-1185">Reference proteome</keyword>
<dbReference type="InterPro" id="IPR036515">
    <property type="entry name" value="Transposase_17_sf"/>
</dbReference>
<dbReference type="Gene3D" id="3.30.70.1290">
    <property type="entry name" value="Transposase IS200-like"/>
    <property type="match status" value="1"/>
</dbReference>
<evidence type="ECO:0000313" key="2">
    <source>
        <dbReference type="EMBL" id="MCC9630157.1"/>
    </source>
</evidence>
<dbReference type="EMBL" id="JAJKFT010000010">
    <property type="protein sequence ID" value="MCC9630157.1"/>
    <property type="molecule type" value="Genomic_DNA"/>
</dbReference>
<dbReference type="AlphaFoldDB" id="A0A9X1MQG9"/>
<organism evidence="2 3">
    <name type="scientific">Blastopirellula sediminis</name>
    <dbReference type="NCBI Taxonomy" id="2894196"/>
    <lineage>
        <taxon>Bacteria</taxon>
        <taxon>Pseudomonadati</taxon>
        <taxon>Planctomycetota</taxon>
        <taxon>Planctomycetia</taxon>
        <taxon>Pirellulales</taxon>
        <taxon>Pirellulaceae</taxon>
        <taxon>Blastopirellula</taxon>
    </lineage>
</organism>
<evidence type="ECO:0000313" key="3">
    <source>
        <dbReference type="Proteomes" id="UP001139103"/>
    </source>
</evidence>
<proteinExistence type="predicted"/>
<dbReference type="SUPFAM" id="SSF143422">
    <property type="entry name" value="Transposase IS200-like"/>
    <property type="match status" value="1"/>
</dbReference>
<sequence length="105" mass="12635">MKETVVHLAQPQRALVEHTIREHCEIRDWTLLAVNCRSNHVHVVVHCKSSPHEVLRQLKQWTTRRLNEQYQRRTWWSERGSGRYLYDQTSLESAVVYVRDAQDRK</sequence>
<dbReference type="Pfam" id="PF01797">
    <property type="entry name" value="Y1_Tnp"/>
    <property type="match status" value="1"/>
</dbReference>
<feature type="domain" description="Transposase IS200-like" evidence="1">
    <location>
        <begin position="15"/>
        <end position="77"/>
    </location>
</feature>
<gene>
    <name evidence="2" type="ORF">LOC68_17320</name>
</gene>
<accession>A0A9X1MQG9</accession>
<dbReference type="GO" id="GO:0006313">
    <property type="term" value="P:DNA transposition"/>
    <property type="evidence" value="ECO:0007669"/>
    <property type="project" value="InterPro"/>
</dbReference>
<dbReference type="GO" id="GO:0003677">
    <property type="term" value="F:DNA binding"/>
    <property type="evidence" value="ECO:0007669"/>
    <property type="project" value="InterPro"/>
</dbReference>
<evidence type="ECO:0000259" key="1">
    <source>
        <dbReference type="Pfam" id="PF01797"/>
    </source>
</evidence>
<dbReference type="InterPro" id="IPR002686">
    <property type="entry name" value="Transposase_17"/>
</dbReference>